<dbReference type="Proteomes" id="UP000572407">
    <property type="component" value="Unassembled WGS sequence"/>
</dbReference>
<sequence length="208" mass="22728">MPPHLIAMESEMNEAVAVAAPQKRQVGFLLGLGILFFPLLFGWMLLRKGHSTFARIVGFIWMALCLVSLIGMGSISKTSYDTYKERAAQSNTSGSAPKQPAQAEPLKAYTSTKVTQDYEDNTVAADMQYKGKRVKVTGRITDINTDFLGKPYLVLAGTNPYLGPQFKFEKSDMDTLASLKKGAQISVACTGRGDVAKVPMFEDCEVSQ</sequence>
<comment type="caution">
    <text evidence="2">The sequence shown here is derived from an EMBL/GenBank/DDBJ whole genome shotgun (WGS) entry which is preliminary data.</text>
</comment>
<gene>
    <name evidence="2" type="ORF">FHK92_17185</name>
</gene>
<evidence type="ECO:0000256" key="1">
    <source>
        <dbReference type="SAM" id="Phobius"/>
    </source>
</evidence>
<organism evidence="2 3">
    <name type="scientific">Pseudomonas brassicacearum subsp. neoaurantiaca</name>
    <dbReference type="NCBI Taxonomy" id="494916"/>
    <lineage>
        <taxon>Bacteria</taxon>
        <taxon>Pseudomonadati</taxon>
        <taxon>Pseudomonadota</taxon>
        <taxon>Gammaproteobacteria</taxon>
        <taxon>Pseudomonadales</taxon>
        <taxon>Pseudomonadaceae</taxon>
        <taxon>Pseudomonas</taxon>
    </lineage>
</organism>
<dbReference type="InterPro" id="IPR024422">
    <property type="entry name" value="Protein_unknown_function_OB"/>
</dbReference>
<feature type="transmembrane region" description="Helical" evidence="1">
    <location>
        <begin position="26"/>
        <end position="46"/>
    </location>
</feature>
<accession>A0A7V8UD49</accession>
<evidence type="ECO:0008006" key="4">
    <source>
        <dbReference type="Google" id="ProtNLM"/>
    </source>
</evidence>
<evidence type="ECO:0000313" key="3">
    <source>
        <dbReference type="Proteomes" id="UP000572407"/>
    </source>
</evidence>
<dbReference type="AlphaFoldDB" id="A0A7V8UD49"/>
<dbReference type="EMBL" id="VDLV01000029">
    <property type="protein sequence ID" value="MBA1379520.1"/>
    <property type="molecule type" value="Genomic_DNA"/>
</dbReference>
<name>A0A7V8UD49_9PSED</name>
<dbReference type="Pfam" id="PF12869">
    <property type="entry name" value="tRNA_anti-like"/>
    <property type="match status" value="1"/>
</dbReference>
<protein>
    <recommendedName>
        <fullName evidence="4">tRNA_anti-like</fullName>
    </recommendedName>
</protein>
<keyword evidence="1" id="KW-1133">Transmembrane helix</keyword>
<reference evidence="2 3" key="1">
    <citation type="submission" date="2019-06" db="EMBL/GenBank/DDBJ databases">
        <title>Analysis of the biodiversity of Brassica napus bacterial endophytes for the selection of potential efficient biofertilizers for rapeseed crops.</title>
        <authorList>
            <person name="Jimenez-Gomez A."/>
            <person name="Saati-Santamaria Z."/>
            <person name="Menendez E."/>
            <person name="Rivas R."/>
            <person name="Mateos P.F."/>
            <person name="Velazquez E."/>
            <person name="Garcia-Fraile P."/>
        </authorList>
    </citation>
    <scope>NUCLEOTIDE SEQUENCE [LARGE SCALE GENOMIC DNA]</scope>
    <source>
        <strain evidence="2 3">CDVBN10</strain>
    </source>
</reference>
<keyword evidence="1" id="KW-0472">Membrane</keyword>
<feature type="transmembrane region" description="Helical" evidence="1">
    <location>
        <begin position="53"/>
        <end position="75"/>
    </location>
</feature>
<keyword evidence="1" id="KW-0812">Transmembrane</keyword>
<proteinExistence type="predicted"/>
<evidence type="ECO:0000313" key="2">
    <source>
        <dbReference type="EMBL" id="MBA1379520.1"/>
    </source>
</evidence>